<keyword evidence="7 9" id="KW-0234">DNA repair</keyword>
<keyword evidence="6" id="KW-0067">ATP-binding</keyword>
<proteinExistence type="inferred from homology"/>
<evidence type="ECO:0000256" key="2">
    <source>
        <dbReference type="ARBA" id="ARBA00009441"/>
    </source>
</evidence>
<dbReference type="RefSeq" id="WP_177715930.1">
    <property type="nucleotide sequence ID" value="NZ_JACRSQ010000015.1"/>
</dbReference>
<accession>A0A926I2G7</accession>
<dbReference type="SUPFAM" id="SSF52540">
    <property type="entry name" value="P-loop containing nucleoside triphosphate hydrolases"/>
    <property type="match status" value="1"/>
</dbReference>
<reference evidence="11" key="1">
    <citation type="submission" date="2020-08" db="EMBL/GenBank/DDBJ databases">
        <title>Genome public.</title>
        <authorList>
            <person name="Liu C."/>
            <person name="Sun Q."/>
        </authorList>
    </citation>
    <scope>NUCLEOTIDE SEQUENCE</scope>
    <source>
        <strain evidence="11">NSJ-32</strain>
    </source>
</reference>
<protein>
    <recommendedName>
        <fullName evidence="3 9">DNA repair protein RecN</fullName>
    </recommendedName>
    <alternativeName>
        <fullName evidence="8 9">Recombination protein N</fullName>
    </alternativeName>
</protein>
<comment type="similarity">
    <text evidence="2 9">Belongs to the RecN family.</text>
</comment>
<gene>
    <name evidence="11" type="primary">recN</name>
    <name evidence="11" type="ORF">H8730_10830</name>
</gene>
<evidence type="ECO:0000256" key="6">
    <source>
        <dbReference type="ARBA" id="ARBA00022840"/>
    </source>
</evidence>
<dbReference type="GO" id="GO:0006310">
    <property type="term" value="P:DNA recombination"/>
    <property type="evidence" value="ECO:0007669"/>
    <property type="project" value="InterPro"/>
</dbReference>
<keyword evidence="4" id="KW-0547">Nucleotide-binding</keyword>
<organism evidence="11 12">
    <name type="scientific">Bianquea renquensis</name>
    <dbReference type="NCBI Taxonomy" id="2763661"/>
    <lineage>
        <taxon>Bacteria</taxon>
        <taxon>Bacillati</taxon>
        <taxon>Bacillota</taxon>
        <taxon>Clostridia</taxon>
        <taxon>Eubacteriales</taxon>
        <taxon>Bianqueaceae</taxon>
        <taxon>Bianquea</taxon>
    </lineage>
</organism>
<keyword evidence="5 9" id="KW-0227">DNA damage</keyword>
<dbReference type="Pfam" id="PF02463">
    <property type="entry name" value="SMC_N"/>
    <property type="match status" value="1"/>
</dbReference>
<dbReference type="GO" id="GO:0005524">
    <property type="term" value="F:ATP binding"/>
    <property type="evidence" value="ECO:0007669"/>
    <property type="project" value="UniProtKB-KW"/>
</dbReference>
<dbReference type="InterPro" id="IPR003395">
    <property type="entry name" value="RecF/RecN/SMC_N"/>
</dbReference>
<evidence type="ECO:0000259" key="10">
    <source>
        <dbReference type="Pfam" id="PF02463"/>
    </source>
</evidence>
<comment type="caution">
    <text evidence="11">The sequence shown here is derived from an EMBL/GenBank/DDBJ whole genome shotgun (WGS) entry which is preliminary data.</text>
</comment>
<sequence>MLQHIRVQNIALIEDISLDLEDHFNVLTGETGSGKSIILDAVNLALGHRGSRELLREPDKPAQVDLLFCESNPRVLQKLDMLGAPADNGEILISRRVMGNGRSICKLNGEVVNTSLVKEVGSLLIDIHGQHEHQSLLDPAKHIDLLDRFSEELIPCRQTLTGLVEEYGQIQRELNRYSYNEQEKERRLSLLQYESEEIEKASLREGEEEELNARRKRLQNSAKLREGCSFVYGMLREGTQEALSAVDQMGEAVHRLEALTDYDASFLTPLTESLQDAMAVADDVAAEVRQYGEQMEYEEGEMEALQRRLDEIYHIKMKYGHTVEEIQSYKQGLDEEIRKLTHLSETVDGLRRKAQSTYQQMEAVASQMSEIRKQAAAEVEKKITEILGTLQFQEPIFRIQIQRRDQISTKGFDSVTFMIRTNVGDEVKPLNKIVSGGEMSRVMLAIKTVLAQQDEIGTLIFDEIDAGISGRTAQSVAEKICRIARYHQVICITHLPQIAAMADYHLYIEKRVEADHTKTYVRSLEPDEMSEELARLIGGAQITETARRSAREMKKLAQDWKLKIA</sequence>
<dbReference type="GO" id="GO:0043590">
    <property type="term" value="C:bacterial nucleoid"/>
    <property type="evidence" value="ECO:0007669"/>
    <property type="project" value="TreeGrafter"/>
</dbReference>
<dbReference type="PIRSF" id="PIRSF003128">
    <property type="entry name" value="RecN"/>
    <property type="match status" value="1"/>
</dbReference>
<evidence type="ECO:0000256" key="3">
    <source>
        <dbReference type="ARBA" id="ARBA00021315"/>
    </source>
</evidence>
<dbReference type="GO" id="GO:0009432">
    <property type="term" value="P:SOS response"/>
    <property type="evidence" value="ECO:0007669"/>
    <property type="project" value="TreeGrafter"/>
</dbReference>
<dbReference type="InterPro" id="IPR027417">
    <property type="entry name" value="P-loop_NTPase"/>
</dbReference>
<feature type="domain" description="RecF/RecN/SMC N-terminal" evidence="10">
    <location>
        <begin position="2"/>
        <end position="507"/>
    </location>
</feature>
<evidence type="ECO:0000313" key="11">
    <source>
        <dbReference type="EMBL" id="MBC8544041.1"/>
    </source>
</evidence>
<dbReference type="NCBIfam" id="TIGR00634">
    <property type="entry name" value="recN"/>
    <property type="match status" value="1"/>
</dbReference>
<dbReference type="Proteomes" id="UP000657006">
    <property type="component" value="Unassembled WGS sequence"/>
</dbReference>
<dbReference type="EMBL" id="JACRSQ010000015">
    <property type="protein sequence ID" value="MBC8544041.1"/>
    <property type="molecule type" value="Genomic_DNA"/>
</dbReference>
<dbReference type="CDD" id="cd03241">
    <property type="entry name" value="ABC_RecN"/>
    <property type="match status" value="2"/>
</dbReference>
<keyword evidence="12" id="KW-1185">Reference proteome</keyword>
<dbReference type="PANTHER" id="PTHR11059:SF0">
    <property type="entry name" value="DNA REPAIR PROTEIN RECN"/>
    <property type="match status" value="1"/>
</dbReference>
<name>A0A926I2G7_9FIRM</name>
<evidence type="ECO:0000256" key="7">
    <source>
        <dbReference type="ARBA" id="ARBA00023204"/>
    </source>
</evidence>
<evidence type="ECO:0000256" key="4">
    <source>
        <dbReference type="ARBA" id="ARBA00022741"/>
    </source>
</evidence>
<dbReference type="PANTHER" id="PTHR11059">
    <property type="entry name" value="DNA REPAIR PROTEIN RECN"/>
    <property type="match status" value="1"/>
</dbReference>
<evidence type="ECO:0000256" key="1">
    <source>
        <dbReference type="ARBA" id="ARBA00003618"/>
    </source>
</evidence>
<dbReference type="AlphaFoldDB" id="A0A926I2G7"/>
<evidence type="ECO:0000313" key="12">
    <source>
        <dbReference type="Proteomes" id="UP000657006"/>
    </source>
</evidence>
<dbReference type="GO" id="GO:0006281">
    <property type="term" value="P:DNA repair"/>
    <property type="evidence" value="ECO:0007669"/>
    <property type="project" value="UniProtKB-KW"/>
</dbReference>
<dbReference type="Gene3D" id="3.40.50.300">
    <property type="entry name" value="P-loop containing nucleotide triphosphate hydrolases"/>
    <property type="match status" value="2"/>
</dbReference>
<evidence type="ECO:0000256" key="9">
    <source>
        <dbReference type="PIRNR" id="PIRNR003128"/>
    </source>
</evidence>
<dbReference type="InterPro" id="IPR004604">
    <property type="entry name" value="DNA_recomb/repair_RecN"/>
</dbReference>
<dbReference type="FunFam" id="3.40.50.300:FF:000356">
    <property type="entry name" value="DNA repair protein RecN"/>
    <property type="match status" value="1"/>
</dbReference>
<comment type="function">
    <text evidence="1 9">May be involved in recombinational repair of damaged DNA.</text>
</comment>
<evidence type="ECO:0000256" key="5">
    <source>
        <dbReference type="ARBA" id="ARBA00022763"/>
    </source>
</evidence>
<evidence type="ECO:0000256" key="8">
    <source>
        <dbReference type="ARBA" id="ARBA00033408"/>
    </source>
</evidence>